<comment type="catalytic activity">
    <reaction evidence="13">
        <text>1D-myo-inositol hexakisphosphate + ATP = 1-diphospho-1D-myo-inositol 2,3,4,5,6-pentakisphosphate + ADP</text>
        <dbReference type="Rhea" id="RHEA:37459"/>
        <dbReference type="ChEBI" id="CHEBI:30616"/>
        <dbReference type="ChEBI" id="CHEBI:58130"/>
        <dbReference type="ChEBI" id="CHEBI:74946"/>
        <dbReference type="ChEBI" id="CHEBI:456216"/>
        <dbReference type="EC" id="2.7.4.24"/>
    </reaction>
    <physiologicalReaction direction="left-to-right" evidence="13">
        <dbReference type="Rhea" id="RHEA:37460"/>
    </physiologicalReaction>
</comment>
<comment type="similarity">
    <text evidence="3 15">Belongs to the histidine acid phosphatase family. VIP1 subfamily.</text>
</comment>
<evidence type="ECO:0000256" key="10">
    <source>
        <dbReference type="ARBA" id="ARBA00022840"/>
    </source>
</evidence>
<dbReference type="Gene3D" id="3.40.50.1240">
    <property type="entry name" value="Phosphoglycerate mutase-like"/>
    <property type="match status" value="1"/>
</dbReference>
<feature type="region of interest" description="Disordered" evidence="16">
    <location>
        <begin position="1416"/>
        <end position="1456"/>
    </location>
</feature>
<keyword evidence="6" id="KW-0597">Phosphoprotein</keyword>
<keyword evidence="8 15" id="KW-0547">Nucleotide-binding</keyword>
<comment type="catalytic activity">
    <reaction evidence="12">
        <text>5-diphospho-1D-myo-inositol 1,2,3,4,6-pentakisphosphate + ATP + H(+) = 1,5-bis(diphospho)-1D-myo-inositol 2,3,4,6-tetrakisphosphate + ADP</text>
        <dbReference type="Rhea" id="RHEA:10276"/>
        <dbReference type="ChEBI" id="CHEBI:15378"/>
        <dbReference type="ChEBI" id="CHEBI:30616"/>
        <dbReference type="ChEBI" id="CHEBI:58628"/>
        <dbReference type="ChEBI" id="CHEBI:77983"/>
        <dbReference type="ChEBI" id="CHEBI:456216"/>
        <dbReference type="EC" id="2.7.4.24"/>
    </reaction>
    <physiologicalReaction direction="left-to-right" evidence="12">
        <dbReference type="Rhea" id="RHEA:10277"/>
    </physiologicalReaction>
</comment>
<keyword evidence="19" id="KW-1185">Reference proteome</keyword>
<proteinExistence type="inferred from homology"/>
<evidence type="ECO:0000313" key="19">
    <source>
        <dbReference type="Proteomes" id="UP000386466"/>
    </source>
</evidence>
<dbReference type="CDD" id="cd07061">
    <property type="entry name" value="HP_HAP_like"/>
    <property type="match status" value="1"/>
</dbReference>
<feature type="compositionally biased region" description="Low complexity" evidence="16">
    <location>
        <begin position="1143"/>
        <end position="1161"/>
    </location>
</feature>
<keyword evidence="5 15" id="KW-0963">Cytoplasm</keyword>
<dbReference type="SUPFAM" id="SSF53254">
    <property type="entry name" value="Phosphoglycerate mutase-like"/>
    <property type="match status" value="1"/>
</dbReference>
<dbReference type="GO" id="GO:0033857">
    <property type="term" value="F:5-diphosphoinositol pentakisphosphate 1-kinase activity"/>
    <property type="evidence" value="ECO:0007669"/>
    <property type="project" value="TreeGrafter"/>
</dbReference>
<evidence type="ECO:0000256" key="12">
    <source>
        <dbReference type="ARBA" id="ARBA00033696"/>
    </source>
</evidence>
<evidence type="ECO:0000256" key="8">
    <source>
        <dbReference type="ARBA" id="ARBA00022741"/>
    </source>
</evidence>
<reference evidence="18 19" key="1">
    <citation type="submission" date="2019-01" db="EMBL/GenBank/DDBJ databases">
        <authorList>
            <person name="Alioto T."/>
            <person name="Alioto T."/>
        </authorList>
    </citation>
    <scope>NUCLEOTIDE SEQUENCE [LARGE SCALE GENOMIC DNA]</scope>
</reference>
<evidence type="ECO:0000259" key="17">
    <source>
        <dbReference type="Pfam" id="PF18086"/>
    </source>
</evidence>
<evidence type="ECO:0000256" key="5">
    <source>
        <dbReference type="ARBA" id="ARBA00022490"/>
    </source>
</evidence>
<dbReference type="EC" id="2.7.4.24" evidence="15"/>
<feature type="region of interest" description="Disordered" evidence="16">
    <location>
        <begin position="1132"/>
        <end position="1177"/>
    </location>
</feature>
<dbReference type="Pfam" id="PF00328">
    <property type="entry name" value="His_Phos_2"/>
    <property type="match status" value="1"/>
</dbReference>
<name>A0A485MSP5_LYNPA</name>
<feature type="compositionally biased region" description="Low complexity" evidence="16">
    <location>
        <begin position="1205"/>
        <end position="1222"/>
    </location>
</feature>
<organism evidence="18 19">
    <name type="scientific">Lynx pardinus</name>
    <name type="common">Iberian lynx</name>
    <name type="synonym">Felis pardina</name>
    <dbReference type="NCBI Taxonomy" id="191816"/>
    <lineage>
        <taxon>Eukaryota</taxon>
        <taxon>Metazoa</taxon>
        <taxon>Chordata</taxon>
        <taxon>Craniata</taxon>
        <taxon>Vertebrata</taxon>
        <taxon>Euteleostomi</taxon>
        <taxon>Mammalia</taxon>
        <taxon>Eutheria</taxon>
        <taxon>Laurasiatheria</taxon>
        <taxon>Carnivora</taxon>
        <taxon>Feliformia</taxon>
        <taxon>Felidae</taxon>
        <taxon>Felinae</taxon>
        <taxon>Lynx</taxon>
    </lineage>
</organism>
<comment type="function">
    <text evidence="14">Bifunctional inositol kinase that acts in concert with the IP6K kinases IP6K1, IP6K2 and IP6K3 to synthesize the diphosphate group-containing inositol pyrophosphates diphosphoinositol pentakisphosphate, PP-InsP5, and bis-diphosphoinositol tetrakisphosphate, (PP)2-InsP4. PP-InsP5 and (PP)2-InsP4, also respectively called InsP7 and InsP8, regulate a variety of cellular processes, including apoptosis, vesicle trafficking, cytoskeletal dynamics, exocytosis, insulin signaling and neutrophil activation. Phosphorylates inositol hexakisphosphate (InsP6) at position 1 to produce PP-InsP5 which is in turn phosphorylated by IP6Ks to produce (PP)2-InsP4. Alternatively, phosphorylates PP-InsP5 at position 1, produced by IP6Ks from InsP6, to produce (PP)2-InsP4. Activated when cells are exposed to hyperosmotic stress.</text>
</comment>
<accession>A0A485MSP5</accession>
<dbReference type="SUPFAM" id="SSF56059">
    <property type="entry name" value="Glutathione synthetase ATP-binding domain-like"/>
    <property type="match status" value="1"/>
</dbReference>
<evidence type="ECO:0000256" key="1">
    <source>
        <dbReference type="ARBA" id="ARBA00004236"/>
    </source>
</evidence>
<evidence type="ECO:0000256" key="6">
    <source>
        <dbReference type="ARBA" id="ARBA00022553"/>
    </source>
</evidence>
<dbReference type="FunFam" id="3.40.50.11950:FF:000003">
    <property type="entry name" value="Inositol hexakisphosphate and diphosphoinositol-pentakisphosphate kinase"/>
    <property type="match status" value="1"/>
</dbReference>
<dbReference type="InterPro" id="IPR000560">
    <property type="entry name" value="His_Pase_clade-2"/>
</dbReference>
<dbReference type="Proteomes" id="UP000386466">
    <property type="component" value="Unassembled WGS sequence"/>
</dbReference>
<dbReference type="GO" id="GO:0005829">
    <property type="term" value="C:cytosol"/>
    <property type="evidence" value="ECO:0007669"/>
    <property type="project" value="UniProtKB-SubCell"/>
</dbReference>
<dbReference type="InterPro" id="IPR037446">
    <property type="entry name" value="His_Pase_VIP1"/>
</dbReference>
<feature type="region of interest" description="Disordered" evidence="16">
    <location>
        <begin position="910"/>
        <end position="1016"/>
    </location>
</feature>
<evidence type="ECO:0000256" key="4">
    <source>
        <dbReference type="ARBA" id="ARBA00022475"/>
    </source>
</evidence>
<dbReference type="GO" id="GO:0006020">
    <property type="term" value="P:inositol metabolic process"/>
    <property type="evidence" value="ECO:0007669"/>
    <property type="project" value="TreeGrafter"/>
</dbReference>
<keyword evidence="11" id="KW-0472">Membrane</keyword>
<dbReference type="GO" id="GO:0032958">
    <property type="term" value="P:inositol phosphate biosynthetic process"/>
    <property type="evidence" value="ECO:0007669"/>
    <property type="project" value="TreeGrafter"/>
</dbReference>
<evidence type="ECO:0000256" key="16">
    <source>
        <dbReference type="SAM" id="MobiDB-lite"/>
    </source>
</evidence>
<dbReference type="GO" id="GO:0005886">
    <property type="term" value="C:plasma membrane"/>
    <property type="evidence" value="ECO:0007669"/>
    <property type="project" value="UniProtKB-SubCell"/>
</dbReference>
<dbReference type="FunFam" id="3.30.470.20:FF:000003">
    <property type="entry name" value="Inositol hexakisphosphate and diphosphoinositol-pentakisphosphate kinase"/>
    <property type="match status" value="1"/>
</dbReference>
<sequence>MWSLPASEGESATAHFFLGAGDEGLGTRGIGMRTEESDSELLEDEEDEVPPEPQIIVGICAMTKKSKSKPMTQILERLCRFDYLTVIILGEDVILNEPVENWPSCHCLISFHSKGFPLDKAVAYSKLRNPFLINDLAMQYYIQDRREVYRILQEEGIDLPRYAVLNRDPARPEECNLIEGEDQVEVNGAVFPKPFVEKPVSAEDHNVYIYYPSSAGGGSQRLFRKIGSRSSVYSPESSVRKTGSYIYEEFMPTDGTDVKVYTVGPDYAHAEARKSPALDGKVERDSEGKEIRYPVMLTAMEKLVARKVCVAFKQTVCGFDLLRANGHSFVCDVNGFSFVKNSMKYYDDCAKILGNTIMRELAPQFQIPWSIPTEAEDIPIVPTTSGTMMELRCVIAIIRHGDRTPKQKMKMEVTHPRFFSLFEKHGGYKTGKLKLKRPEQLQEVLDITRLLLAELEKEPGGEIEEKTGKLEQLKSVLEMYGHFSGINRKVQLTYYPHGVKATNEGQDPQREALSPSLLLVLKWGGELTPDGRVQAEELGRAFRCMYPGGQGDYAGFPGCGLLRLHSTFRHDLKIYASDEGRVQMTAAAFAKGLLALEGELTPILVQMVKSANMNGLLDSDGDSLSSCQHRVKARLHHILQQDAPFGPEDYDQLAPTGSTSLLNSMAIIQNPVKVCDQVFALIENLTHQIRERMQDPKSVDLQLYHSETLELMLQRWSKLERDFRQKSGRYDISKIPDIYDCVKYDVQHNGSLGLQGTAELLRLSKALADVVIPQEYGISREEKLEIAVGFCLPLLRKILLDLQRTHEDESVNKLHPLYSRGVLSPGRHVRTRLYFTSESHVHSLLSVFRYGGLLDETQDAQWQRALAYLSAISELNYMTQIVIMLYEDNTRDPLSEERFHVELHFSPGVKGVEEEGNAPTGYGFRPASSENEEMKADQGSMENLCPGKASDEPDRALQTSPQPPEGPGLPRRSPLIRNRKAGSMEVLSETSSSRPGGYRLFSSARPPTEMKQSGLGSQCTGLFSTTVLGGSSSAPNLQDYARSHGKKLPPASLKHRDGFEGCSMVPTIYPLETLHNALSLRQVSEFLSSVCQRHTDAQAQASAALFDSMHSNQASDSPFSPPRTLHSPTLQLRQRSEKPPWYSSGPSSTVSSAGPSSPTAVDGNCPFGFSDQPSVSSHMIEEHQGLGMLPGNGEQEFPIEGMQEPIEPSQSSQEPPVETSQPCQEVSEEISQPCQEVPDISQPCQDIPEEFSQPCQEVPVISQPCQKDHDNVNQICQEVPQIHQPCQKASQLCQKISEEACHLCQENPEEVSRPCQEVSVEVGRLAHGFPVGVGGLVQEIGVEVGKPAQEIPEELSESCQFFVEVGRLIQEASAINLLSQDIPEVDKPSQEFPGEDDLQVQEVPEVNQQSWVVPEVTDQLPGEDIPQAQYQSSDPNPQSQSLACNQHSPLPPATCD</sequence>
<evidence type="ECO:0000256" key="7">
    <source>
        <dbReference type="ARBA" id="ARBA00022679"/>
    </source>
</evidence>
<keyword evidence="7 15" id="KW-0808">Transferase</keyword>
<protein>
    <recommendedName>
        <fullName evidence="15">Inositol hexakisphosphate and diphosphoinositol-pentakisphosphate kinase</fullName>
        <ecNumber evidence="15">2.7.4.24</ecNumber>
    </recommendedName>
</protein>
<keyword evidence="4" id="KW-1003">Cell membrane</keyword>
<evidence type="ECO:0000256" key="9">
    <source>
        <dbReference type="ARBA" id="ARBA00022777"/>
    </source>
</evidence>
<dbReference type="GO" id="GO:0052723">
    <property type="term" value="F:inositol hexakisphosphate 1-kinase activity"/>
    <property type="evidence" value="ECO:0007669"/>
    <property type="project" value="RHEA"/>
</dbReference>
<dbReference type="Pfam" id="PF18086">
    <property type="entry name" value="PPIP5K2_N"/>
    <property type="match status" value="1"/>
</dbReference>
<evidence type="ECO:0000313" key="18">
    <source>
        <dbReference type="EMBL" id="VFV23399.1"/>
    </source>
</evidence>
<evidence type="ECO:0000256" key="2">
    <source>
        <dbReference type="ARBA" id="ARBA00004514"/>
    </source>
</evidence>
<dbReference type="PANTHER" id="PTHR12750:SF11">
    <property type="entry name" value="INOSITOL HEXAKISPHOSPHATE AND DIPHOSPHOINOSITOL-PENTAKISPHOSPHATE KINASE 1"/>
    <property type="match status" value="1"/>
</dbReference>
<dbReference type="GO" id="GO:0005524">
    <property type="term" value="F:ATP binding"/>
    <property type="evidence" value="ECO:0007669"/>
    <property type="project" value="UniProtKB-KW"/>
</dbReference>
<comment type="function">
    <text evidence="15">Bifunctional inositol kinase that acts in concert with the IP6K kinases to synthesize the diphosphate group-containing inositol pyrophosphates diphosphoinositol pentakisphosphate, PP-InsP5, and bis-diphosphoinositol tetrakisphosphate, (PP)2-InsP4. PP-InsP5 and (PP)2-InsP4, also respectively called InsP7 and InsP8, may regulate a variety of cellular processes, including apoptosis, vesicle trafficking, cytoskeletal dynamics, and exocytosis. Phosphorylates inositol hexakisphosphate (InsP6).</text>
</comment>
<evidence type="ECO:0000256" key="15">
    <source>
        <dbReference type="RuleBase" id="RU365032"/>
    </source>
</evidence>
<feature type="region of interest" description="Disordered" evidence="16">
    <location>
        <begin position="1205"/>
        <end position="1245"/>
    </location>
</feature>
<keyword evidence="10 15" id="KW-0067">ATP-binding</keyword>
<evidence type="ECO:0000256" key="13">
    <source>
        <dbReference type="ARBA" id="ARBA00034629"/>
    </source>
</evidence>
<keyword evidence="9 15" id="KW-0418">Kinase</keyword>
<dbReference type="InterPro" id="IPR029033">
    <property type="entry name" value="His_PPase_superfam"/>
</dbReference>
<comment type="subcellular location">
    <subcellularLocation>
        <location evidence="1">Cell membrane</location>
    </subcellularLocation>
    <subcellularLocation>
        <location evidence="2 15">Cytoplasm</location>
        <location evidence="2 15">Cytosol</location>
    </subcellularLocation>
</comment>
<dbReference type="Gene3D" id="3.40.50.11950">
    <property type="match status" value="1"/>
</dbReference>
<feature type="compositionally biased region" description="Polar residues" evidence="16">
    <location>
        <begin position="1428"/>
        <end position="1448"/>
    </location>
</feature>
<dbReference type="InterPro" id="IPR033379">
    <property type="entry name" value="Acid_Pase_AS"/>
</dbReference>
<dbReference type="PROSITE" id="PS00616">
    <property type="entry name" value="HIS_ACID_PHOSPHAT_1"/>
    <property type="match status" value="1"/>
</dbReference>
<dbReference type="EMBL" id="CAAGRJ010005512">
    <property type="protein sequence ID" value="VFV23399.1"/>
    <property type="molecule type" value="Genomic_DNA"/>
</dbReference>
<dbReference type="InterPro" id="IPR040557">
    <property type="entry name" value="VIP1_N"/>
</dbReference>
<dbReference type="FunFam" id="3.40.50.11950:FF:000001">
    <property type="entry name" value="Inositol hexakisphosphate and diphosphoinositol-pentakisphosphate kinase"/>
    <property type="match status" value="1"/>
</dbReference>
<evidence type="ECO:0000256" key="11">
    <source>
        <dbReference type="ARBA" id="ARBA00023136"/>
    </source>
</evidence>
<evidence type="ECO:0000256" key="14">
    <source>
        <dbReference type="ARBA" id="ARBA00037056"/>
    </source>
</evidence>
<dbReference type="PANTHER" id="PTHR12750">
    <property type="entry name" value="DIPHOSPHOINOSITOL PENTAKISPHOSPHATE KINASE"/>
    <property type="match status" value="1"/>
</dbReference>
<dbReference type="Gene3D" id="3.30.470.20">
    <property type="entry name" value="ATP-grasp fold, B domain"/>
    <property type="match status" value="1"/>
</dbReference>
<feature type="domain" description="VIP1 N-terminal" evidence="17">
    <location>
        <begin position="55"/>
        <end position="144"/>
    </location>
</feature>
<gene>
    <name evidence="18" type="ORF">LYPA_23C021745</name>
</gene>
<evidence type="ECO:0000256" key="3">
    <source>
        <dbReference type="ARBA" id="ARBA00005609"/>
    </source>
</evidence>